<keyword evidence="2" id="KW-1133">Transmembrane helix</keyword>
<feature type="transmembrane region" description="Helical" evidence="2">
    <location>
        <begin position="229"/>
        <end position="249"/>
    </location>
</feature>
<comment type="caution">
    <text evidence="4">The sequence shown here is derived from an EMBL/GenBank/DDBJ whole genome shotgun (WGS) entry which is preliminary data.</text>
</comment>
<feature type="transmembrane region" description="Helical" evidence="2">
    <location>
        <begin position="270"/>
        <end position="295"/>
    </location>
</feature>
<feature type="domain" description="DUF3533" evidence="3">
    <location>
        <begin position="38"/>
        <end position="405"/>
    </location>
</feature>
<evidence type="ECO:0000256" key="1">
    <source>
        <dbReference type="SAM" id="MobiDB-lite"/>
    </source>
</evidence>
<evidence type="ECO:0000313" key="5">
    <source>
        <dbReference type="Proteomes" id="UP001140094"/>
    </source>
</evidence>
<dbReference type="GO" id="GO:0016020">
    <property type="term" value="C:membrane"/>
    <property type="evidence" value="ECO:0007669"/>
    <property type="project" value="TreeGrafter"/>
</dbReference>
<protein>
    <recommendedName>
        <fullName evidence="3">DUF3533 domain-containing protein</fullName>
    </recommendedName>
</protein>
<dbReference type="AlphaFoldDB" id="A0A9W8HPJ4"/>
<dbReference type="PANTHER" id="PTHR34814:SF2">
    <property type="entry name" value="DUF3533 DOMAIN-CONTAINING PROTEIN"/>
    <property type="match status" value="1"/>
</dbReference>
<organism evidence="4 5">
    <name type="scientific">Coemansia guatemalensis</name>
    <dbReference type="NCBI Taxonomy" id="2761395"/>
    <lineage>
        <taxon>Eukaryota</taxon>
        <taxon>Fungi</taxon>
        <taxon>Fungi incertae sedis</taxon>
        <taxon>Zoopagomycota</taxon>
        <taxon>Kickxellomycotina</taxon>
        <taxon>Kickxellomycetes</taxon>
        <taxon>Kickxellales</taxon>
        <taxon>Kickxellaceae</taxon>
        <taxon>Coemansia</taxon>
    </lineage>
</organism>
<keyword evidence="2" id="KW-0812">Transmembrane</keyword>
<dbReference type="InterPro" id="IPR022703">
    <property type="entry name" value="DUF3533"/>
</dbReference>
<feature type="region of interest" description="Disordered" evidence="1">
    <location>
        <begin position="454"/>
        <end position="504"/>
    </location>
</feature>
<reference evidence="4" key="1">
    <citation type="submission" date="2022-07" db="EMBL/GenBank/DDBJ databases">
        <title>Phylogenomic reconstructions and comparative analyses of Kickxellomycotina fungi.</title>
        <authorList>
            <person name="Reynolds N.K."/>
            <person name="Stajich J.E."/>
            <person name="Barry K."/>
            <person name="Grigoriev I.V."/>
            <person name="Crous P."/>
            <person name="Smith M.E."/>
        </authorList>
    </citation>
    <scope>NUCLEOTIDE SEQUENCE</scope>
    <source>
        <strain evidence="4">NRRL 1565</strain>
    </source>
</reference>
<evidence type="ECO:0000313" key="4">
    <source>
        <dbReference type="EMBL" id="KAJ2796624.1"/>
    </source>
</evidence>
<dbReference type="OrthoDB" id="2140105at2759"/>
<dbReference type="Proteomes" id="UP001140094">
    <property type="component" value="Unassembled WGS sequence"/>
</dbReference>
<dbReference type="EMBL" id="JANBUO010001844">
    <property type="protein sequence ID" value="KAJ2796624.1"/>
    <property type="molecule type" value="Genomic_DNA"/>
</dbReference>
<sequence length="504" mass="56462">MYTVIRQHGERQKKLLPLFSPEMRATRMAFAKGIWDIFLVFTVVFWISISFLYGAGYDTMRHIKDASVIFRNFDDSQTARDLSTMIVESYKDASMPVLRDYTDSDRYDSIGAIKDAVWKGDAWAAVYINEGFGEKLEQALTEGADYDPKEAVTLVTEESRHYFKVMLVNKGAQNGLTALEGQFAEKVFNQLLESADNNASAVISRANSEALITPFSYTVDNIAPYHFDMSMYILSVTLSLCMVVGSFIPSNMWKSIEEPFFKQVRVTQVIALRAFINVVWAIMICLQATGIVFIFHGPSWSPNAGDFFGIFAIFLLNTLAFTFFIDCMQNLVHPRFLLGGYFTTLFVNIAAAMFGTELNNHFFRICYAMPFHSSGFILRTLLTDGSYNKLDYAITINILWSLFWWIISAFLIARKARLVEAGKMMMSNVPPPPSTPPPPADEVAAALGAEGVDKAVKRQEKSDEEDEYLSSASISPTTTPGASRSTISAHHKPDSASDLEIEDD</sequence>
<dbReference type="PANTHER" id="PTHR34814">
    <property type="entry name" value="NITROSOGUANIDINE RESISTANCE PROTEIN SNG1"/>
    <property type="match status" value="1"/>
</dbReference>
<feature type="compositionally biased region" description="Polar residues" evidence="1">
    <location>
        <begin position="470"/>
        <end position="488"/>
    </location>
</feature>
<gene>
    <name evidence="4" type="ORF">H4R20_005469</name>
</gene>
<feature type="transmembrane region" description="Helical" evidence="2">
    <location>
        <begin position="336"/>
        <end position="354"/>
    </location>
</feature>
<feature type="transmembrane region" description="Helical" evidence="2">
    <location>
        <begin position="307"/>
        <end position="324"/>
    </location>
</feature>
<accession>A0A9W8HPJ4</accession>
<feature type="transmembrane region" description="Helical" evidence="2">
    <location>
        <begin position="392"/>
        <end position="413"/>
    </location>
</feature>
<keyword evidence="5" id="KW-1185">Reference proteome</keyword>
<dbReference type="InterPro" id="IPR053001">
    <property type="entry name" value="MNNG_permease-like"/>
</dbReference>
<evidence type="ECO:0000256" key="2">
    <source>
        <dbReference type="SAM" id="Phobius"/>
    </source>
</evidence>
<name>A0A9W8HPJ4_9FUNG</name>
<evidence type="ECO:0000259" key="3">
    <source>
        <dbReference type="Pfam" id="PF12051"/>
    </source>
</evidence>
<proteinExistence type="predicted"/>
<keyword evidence="2" id="KW-0472">Membrane</keyword>
<feature type="transmembrane region" description="Helical" evidence="2">
    <location>
        <begin position="33"/>
        <end position="55"/>
    </location>
</feature>
<dbReference type="Pfam" id="PF12051">
    <property type="entry name" value="DUF3533"/>
    <property type="match status" value="1"/>
</dbReference>